<comment type="caution">
    <text evidence="2">The sequence shown here is derived from an EMBL/GenBank/DDBJ whole genome shotgun (WGS) entry which is preliminary data.</text>
</comment>
<dbReference type="EMBL" id="JACOFZ010000006">
    <property type="protein sequence ID" value="MBC3882628.1"/>
    <property type="molecule type" value="Genomic_DNA"/>
</dbReference>
<keyword evidence="3" id="KW-1185">Reference proteome</keyword>
<evidence type="ECO:0000313" key="3">
    <source>
        <dbReference type="Proteomes" id="UP000627446"/>
    </source>
</evidence>
<sequence>MKKLVPSLLLMMALVVPLILFWLLFTHFIFSTIVAALVSIVAGWALNLTWAFSTVNATQEEPAPDNSNFFPIALRFGWACPTVLVFLEWLIWHFTLGSA</sequence>
<evidence type="ECO:0000256" key="1">
    <source>
        <dbReference type="SAM" id="Phobius"/>
    </source>
</evidence>
<evidence type="ECO:0000313" key="2">
    <source>
        <dbReference type="EMBL" id="MBC3882628.1"/>
    </source>
</evidence>
<organism evidence="2 3">
    <name type="scientific">Undibacterium nitidum</name>
    <dbReference type="NCBI Taxonomy" id="2762298"/>
    <lineage>
        <taxon>Bacteria</taxon>
        <taxon>Pseudomonadati</taxon>
        <taxon>Pseudomonadota</taxon>
        <taxon>Betaproteobacteria</taxon>
        <taxon>Burkholderiales</taxon>
        <taxon>Oxalobacteraceae</taxon>
        <taxon>Undibacterium</taxon>
    </lineage>
</organism>
<dbReference type="RefSeq" id="WP_186917243.1">
    <property type="nucleotide sequence ID" value="NZ_JACOFZ010000006.1"/>
</dbReference>
<keyword evidence="1" id="KW-0812">Transmembrane</keyword>
<proteinExistence type="predicted"/>
<keyword evidence="1" id="KW-1133">Transmembrane helix</keyword>
<feature type="transmembrane region" description="Helical" evidence="1">
    <location>
        <begin position="6"/>
        <end position="25"/>
    </location>
</feature>
<feature type="transmembrane region" description="Helical" evidence="1">
    <location>
        <begin position="72"/>
        <end position="92"/>
    </location>
</feature>
<protein>
    <submittedName>
        <fullName evidence="2">Uncharacterized protein</fullName>
    </submittedName>
</protein>
<feature type="transmembrane region" description="Helical" evidence="1">
    <location>
        <begin position="32"/>
        <end position="52"/>
    </location>
</feature>
<keyword evidence="1" id="KW-0472">Membrane</keyword>
<dbReference type="Proteomes" id="UP000627446">
    <property type="component" value="Unassembled WGS sequence"/>
</dbReference>
<gene>
    <name evidence="2" type="ORF">H8K36_14660</name>
</gene>
<name>A0A923HQC0_9BURK</name>
<accession>A0A923HQC0</accession>
<reference evidence="2" key="1">
    <citation type="submission" date="2020-08" db="EMBL/GenBank/DDBJ databases">
        <title>Novel species isolated from subtropical streams in China.</title>
        <authorList>
            <person name="Lu H."/>
        </authorList>
    </citation>
    <scope>NUCLEOTIDE SEQUENCE</scope>
    <source>
        <strain evidence="2">LX22W</strain>
    </source>
</reference>
<dbReference type="AlphaFoldDB" id="A0A923HQC0"/>